<dbReference type="Pfam" id="PF12867">
    <property type="entry name" value="DinB_2"/>
    <property type="match status" value="1"/>
</dbReference>
<dbReference type="SUPFAM" id="SSF109854">
    <property type="entry name" value="DinB/YfiT-like putative metalloenzymes"/>
    <property type="match status" value="1"/>
</dbReference>
<evidence type="ECO:0000259" key="1">
    <source>
        <dbReference type="Pfam" id="PF12867"/>
    </source>
</evidence>
<keyword evidence="2" id="KW-0378">Hydrolase</keyword>
<dbReference type="AlphaFoldDB" id="A0A5C6V8V8"/>
<evidence type="ECO:0000313" key="2">
    <source>
        <dbReference type="EMBL" id="TXC81853.1"/>
    </source>
</evidence>
<keyword evidence="3" id="KW-1185">Reference proteome</keyword>
<evidence type="ECO:0000313" key="3">
    <source>
        <dbReference type="Proteomes" id="UP000321363"/>
    </source>
</evidence>
<feature type="domain" description="DinB-like" evidence="1">
    <location>
        <begin position="31"/>
        <end position="167"/>
    </location>
</feature>
<dbReference type="Gene3D" id="1.20.120.450">
    <property type="entry name" value="dinb family like domain"/>
    <property type="match status" value="1"/>
</dbReference>
<organism evidence="2 3">
    <name type="scientific">Metabacillus litoralis</name>
    <dbReference type="NCBI Taxonomy" id="152268"/>
    <lineage>
        <taxon>Bacteria</taxon>
        <taxon>Bacillati</taxon>
        <taxon>Bacillota</taxon>
        <taxon>Bacilli</taxon>
        <taxon>Bacillales</taxon>
        <taxon>Bacillaceae</taxon>
        <taxon>Metabacillus</taxon>
    </lineage>
</organism>
<accession>A0A5C6V8V8</accession>
<dbReference type="OrthoDB" id="9796039at2"/>
<sequence length="173" mass="20332">MRKSLQYPIGEFVVPKQISSEDRNQWITDIEQLPTQLKKALDDVSKPLIDTSYRPGGWTARQVVHHVADSHMNSFIRFKLALTEERPTIKPYEEHLWAELPDSKLFPVEHSLDLLHSLHHRWTYLLKNMSASDFNKTLYHPASKKEMSLLINTALYSWHGRHHIEHIKLVQVH</sequence>
<dbReference type="RefSeq" id="WP_146950720.1">
    <property type="nucleotide sequence ID" value="NZ_VOQF01000023.1"/>
</dbReference>
<gene>
    <name evidence="2" type="ORF">FS935_21685</name>
</gene>
<protein>
    <submittedName>
        <fullName evidence="2">Putative metal-dependent hydrolase</fullName>
    </submittedName>
</protein>
<dbReference type="EMBL" id="VOQF01000023">
    <property type="protein sequence ID" value="TXC81853.1"/>
    <property type="molecule type" value="Genomic_DNA"/>
</dbReference>
<dbReference type="GO" id="GO:0016787">
    <property type="term" value="F:hydrolase activity"/>
    <property type="evidence" value="ECO:0007669"/>
    <property type="project" value="UniProtKB-KW"/>
</dbReference>
<dbReference type="InterPro" id="IPR024775">
    <property type="entry name" value="DinB-like"/>
</dbReference>
<dbReference type="InterPro" id="IPR034660">
    <property type="entry name" value="DinB/YfiT-like"/>
</dbReference>
<proteinExistence type="predicted"/>
<dbReference type="Proteomes" id="UP000321363">
    <property type="component" value="Unassembled WGS sequence"/>
</dbReference>
<comment type="caution">
    <text evidence="2">The sequence shown here is derived from an EMBL/GenBank/DDBJ whole genome shotgun (WGS) entry which is preliminary data.</text>
</comment>
<dbReference type="NCBIfam" id="NF009807">
    <property type="entry name" value="PRK13291.1"/>
    <property type="match status" value="1"/>
</dbReference>
<reference evidence="2 3" key="1">
    <citation type="journal article" date="2005" name="Int. J. Syst. Evol. Microbiol.">
        <title>Bacillus litoralis sp. nov., isolated from a tidal flat of the Yellow Sea in Korea.</title>
        <authorList>
            <person name="Yoon J.H."/>
            <person name="Oh T.K."/>
        </authorList>
    </citation>
    <scope>NUCLEOTIDE SEQUENCE [LARGE SCALE GENOMIC DNA]</scope>
    <source>
        <strain evidence="2 3">SW-211</strain>
    </source>
</reference>
<name>A0A5C6V8V8_9BACI</name>